<feature type="domain" description="Glycosyltransferase subfamily 4-like N-terminal" evidence="2">
    <location>
        <begin position="57"/>
        <end position="213"/>
    </location>
</feature>
<dbReference type="Pfam" id="PF13439">
    <property type="entry name" value="Glyco_transf_4"/>
    <property type="match status" value="1"/>
</dbReference>
<keyword evidence="3" id="KW-0328">Glycosyltransferase</keyword>
<dbReference type="EMBL" id="MN079195">
    <property type="protein sequence ID" value="QEA07035.1"/>
    <property type="molecule type" value="Genomic_DNA"/>
</dbReference>
<dbReference type="InterPro" id="IPR028098">
    <property type="entry name" value="Glyco_trans_4-like_N"/>
</dbReference>
<gene>
    <name evidence="3" type="primary">pglJ_2</name>
    <name evidence="3" type="ORF">KBTEX_03379</name>
</gene>
<keyword evidence="3" id="KW-0808">Transferase</keyword>
<dbReference type="Gene3D" id="3.40.50.2000">
    <property type="entry name" value="Glycogen Phosphorylase B"/>
    <property type="match status" value="2"/>
</dbReference>
<protein>
    <submittedName>
        <fullName evidence="3">N-acetylgalactosamine-N, N'-diacetylbacillosaminyl-diphospho-undecaprenol 4-alpha-N-acetylgalactosaminyltransferase</fullName>
        <ecNumber evidence="3">2.4.1.291</ecNumber>
    </submittedName>
</protein>
<dbReference type="SUPFAM" id="SSF53756">
    <property type="entry name" value="UDP-Glycosyltransferase/glycogen phosphorylase"/>
    <property type="match status" value="1"/>
</dbReference>
<accession>A0A5B8RIZ0</accession>
<sequence length="409" mass="44091">MLDNASRGSKFIPGASGLSKPMDPGVEEVRADAPARQPGEGACAGRLAILITDQGDGGVERMLVHTANALAARGVAVHLLVADRDQRFLDRCDDTVALSELEAGSSVDAVRRFLEHERPAVLISAKLRDDRIAADARDAAGSGTRVFFRVGNPLVHRLRQGRANPLRRWRRRRQMARLYRRADGVIAVSGGIADDLVDGLGVPRSRIRVLPNPTITAAVHDEAREAVVHPWFQGDGPPVILAIGGLRRQKNFASLVRAFARVRGERAARLVILGDGRQRERLLALARRLDVAGDVDLPGWQPNPYAFMARAAVFVSCSRWEGSPNVLVEAAALGVPLVAADCISGPREILEGGRLGHLVPVDDAPALAAAIDAALREPAPAEMTRRAAEPYQADNSAQAYIDALPLYRR</sequence>
<dbReference type="AlphaFoldDB" id="A0A5B8RIZ0"/>
<reference evidence="3" key="1">
    <citation type="submission" date="2019-06" db="EMBL/GenBank/DDBJ databases">
        <authorList>
            <person name="Murdoch R.W."/>
            <person name="Fathepure B."/>
        </authorList>
    </citation>
    <scope>NUCLEOTIDE SEQUENCE</scope>
</reference>
<feature type="region of interest" description="Disordered" evidence="1">
    <location>
        <begin position="1"/>
        <end position="25"/>
    </location>
</feature>
<dbReference type="PANTHER" id="PTHR12526">
    <property type="entry name" value="GLYCOSYLTRANSFERASE"/>
    <property type="match status" value="1"/>
</dbReference>
<proteinExistence type="predicted"/>
<name>A0A5B8RIZ0_9ZZZZ</name>
<dbReference type="CDD" id="cd03811">
    <property type="entry name" value="GT4_GT28_WabH-like"/>
    <property type="match status" value="1"/>
</dbReference>
<dbReference type="GO" id="GO:0016757">
    <property type="term" value="F:glycosyltransferase activity"/>
    <property type="evidence" value="ECO:0007669"/>
    <property type="project" value="UniProtKB-KW"/>
</dbReference>
<evidence type="ECO:0000256" key="1">
    <source>
        <dbReference type="SAM" id="MobiDB-lite"/>
    </source>
</evidence>
<dbReference type="EC" id="2.4.1.291" evidence="3"/>
<organism evidence="3">
    <name type="scientific">uncultured organism</name>
    <dbReference type="NCBI Taxonomy" id="155900"/>
    <lineage>
        <taxon>unclassified sequences</taxon>
        <taxon>environmental samples</taxon>
    </lineage>
</organism>
<evidence type="ECO:0000313" key="3">
    <source>
        <dbReference type="EMBL" id="QEA07035.1"/>
    </source>
</evidence>
<evidence type="ECO:0000259" key="2">
    <source>
        <dbReference type="Pfam" id="PF13439"/>
    </source>
</evidence>
<dbReference type="Pfam" id="PF13692">
    <property type="entry name" value="Glyco_trans_1_4"/>
    <property type="match status" value="1"/>
</dbReference>